<comment type="caution">
    <text evidence="13">The sequence shown here is derived from an EMBL/GenBank/DDBJ whole genome shotgun (WGS) entry which is preliminary data.</text>
</comment>
<evidence type="ECO:0000313" key="14">
    <source>
        <dbReference type="Proteomes" id="UP000528286"/>
    </source>
</evidence>
<dbReference type="PANTHER" id="PTHR30153">
    <property type="entry name" value="REPLICATIVE DNA HELICASE DNAB"/>
    <property type="match status" value="1"/>
</dbReference>
<dbReference type="Pfam" id="PF03796">
    <property type="entry name" value="DnaB_C"/>
    <property type="match status" value="1"/>
</dbReference>
<evidence type="ECO:0000256" key="6">
    <source>
        <dbReference type="ARBA" id="ARBA00022806"/>
    </source>
</evidence>
<evidence type="ECO:0000256" key="9">
    <source>
        <dbReference type="ARBA" id="ARBA00023235"/>
    </source>
</evidence>
<keyword evidence="2" id="KW-0639">Primosome</keyword>
<evidence type="ECO:0000313" key="13">
    <source>
        <dbReference type="EMBL" id="MBB4063659.1"/>
    </source>
</evidence>
<dbReference type="InterPro" id="IPR007694">
    <property type="entry name" value="DNA_helicase_DnaB-like_C"/>
</dbReference>
<evidence type="ECO:0000259" key="12">
    <source>
        <dbReference type="PROSITE" id="PS51199"/>
    </source>
</evidence>
<dbReference type="GO" id="GO:0005524">
    <property type="term" value="F:ATP binding"/>
    <property type="evidence" value="ECO:0007669"/>
    <property type="project" value="UniProtKB-KW"/>
</dbReference>
<name>A0A7W6J2N2_9HYPH</name>
<keyword evidence="4" id="KW-0547">Nucleotide-binding</keyword>
<protein>
    <recommendedName>
        <fullName evidence="10">DNA 5'-3' helicase</fullName>
        <ecNumber evidence="10">5.6.2.3</ecNumber>
    </recommendedName>
</protein>
<dbReference type="InterPro" id="IPR027417">
    <property type="entry name" value="P-loop_NTPase"/>
</dbReference>
<dbReference type="GO" id="GO:0043139">
    <property type="term" value="F:5'-3' DNA helicase activity"/>
    <property type="evidence" value="ECO:0007669"/>
    <property type="project" value="UniProtKB-EC"/>
</dbReference>
<sequence>MNAMSIDRSNMDRITEDDAFAAAEVFFACMFANNDVLKDAGLAAEDFGEWIHQVIYDRALELYRTTQNVNPVALKPFLPKHLERMDCTPAQYLSRLAMAGADPTLRDRLEGSIQIIKGVALARYLAREADTVTELSREGHGLLTLLDEIDHLQSRIKDVSGRLSSLRSTVSPGSAYLQMFSHSSNRDGVVGVPIALQEIAHVLSEPVFEAGNLYGLLSSSGEGKSSLTMQLIHKPLMAGHPVLFLSYDQSAAQCMRQMIAQNLGISVRQQRDPMRMMTQQERDQCVKFAMDMDSRPFEIIRCQREGVAQLVAYARRFIKQRRNGNTPFIVIDHIGKVKPRDPKLSPDRISGEVTAELKALANETDSAVLILTQRNSFGTRRDNPRPIAADLYGGEGAKADFDAIVYLYRPEKYKAERMATAATDADWKKINKVFGEDVEGIAEIGSVKVRFGDPTIKERLKFEAEFTRYAPMKPARAEEFDF</sequence>
<dbReference type="Gene3D" id="1.10.860.10">
    <property type="entry name" value="DNAb Helicase, Chain A"/>
    <property type="match status" value="1"/>
</dbReference>
<dbReference type="GO" id="GO:0016787">
    <property type="term" value="F:hydrolase activity"/>
    <property type="evidence" value="ECO:0007669"/>
    <property type="project" value="UniProtKB-KW"/>
</dbReference>
<dbReference type="InterPro" id="IPR016136">
    <property type="entry name" value="DNA_helicase_N/primase_C"/>
</dbReference>
<dbReference type="RefSeq" id="WP_183364831.1">
    <property type="nucleotide sequence ID" value="NZ_JACIEZ010000001.1"/>
</dbReference>
<evidence type="ECO:0000256" key="1">
    <source>
        <dbReference type="ARBA" id="ARBA00008428"/>
    </source>
</evidence>
<dbReference type="InterPro" id="IPR036185">
    <property type="entry name" value="DNA_heli_DnaB-like_N_sf"/>
</dbReference>
<evidence type="ECO:0000256" key="8">
    <source>
        <dbReference type="ARBA" id="ARBA00023125"/>
    </source>
</evidence>
<dbReference type="GO" id="GO:1990077">
    <property type="term" value="C:primosome complex"/>
    <property type="evidence" value="ECO:0007669"/>
    <property type="project" value="UniProtKB-KW"/>
</dbReference>
<keyword evidence="6 13" id="KW-0347">Helicase</keyword>
<dbReference type="EC" id="5.6.2.3" evidence="10"/>
<evidence type="ECO:0000256" key="10">
    <source>
        <dbReference type="ARBA" id="ARBA00044969"/>
    </source>
</evidence>
<keyword evidence="5 13" id="KW-0378">Hydrolase</keyword>
<keyword evidence="7" id="KW-0067">ATP-binding</keyword>
<proteinExistence type="inferred from homology"/>
<reference evidence="13 14" key="1">
    <citation type="submission" date="2020-08" db="EMBL/GenBank/DDBJ databases">
        <title>Genomic Encyclopedia of Type Strains, Phase IV (KMG-IV): sequencing the most valuable type-strain genomes for metagenomic binning, comparative biology and taxonomic classification.</title>
        <authorList>
            <person name="Goeker M."/>
        </authorList>
    </citation>
    <scope>NUCLEOTIDE SEQUENCE [LARGE SCALE GENOMIC DNA]</scope>
    <source>
        <strain evidence="13 14">DSM 29853</strain>
    </source>
</reference>
<keyword evidence="3" id="KW-0235">DNA replication</keyword>
<keyword evidence="14" id="KW-1185">Reference proteome</keyword>
<evidence type="ECO:0000256" key="11">
    <source>
        <dbReference type="ARBA" id="ARBA00048954"/>
    </source>
</evidence>
<dbReference type="Gene3D" id="3.40.50.300">
    <property type="entry name" value="P-loop containing nucleotide triphosphate hydrolases"/>
    <property type="match status" value="1"/>
</dbReference>
<dbReference type="Proteomes" id="UP000528286">
    <property type="component" value="Unassembled WGS sequence"/>
</dbReference>
<dbReference type="GO" id="GO:0005829">
    <property type="term" value="C:cytosol"/>
    <property type="evidence" value="ECO:0007669"/>
    <property type="project" value="TreeGrafter"/>
</dbReference>
<dbReference type="PANTHER" id="PTHR30153:SF2">
    <property type="entry name" value="REPLICATIVE DNA HELICASE"/>
    <property type="match status" value="1"/>
</dbReference>
<evidence type="ECO:0000256" key="3">
    <source>
        <dbReference type="ARBA" id="ARBA00022705"/>
    </source>
</evidence>
<dbReference type="EMBL" id="JACIEZ010000001">
    <property type="protein sequence ID" value="MBB4063659.1"/>
    <property type="molecule type" value="Genomic_DNA"/>
</dbReference>
<dbReference type="GO" id="GO:0006269">
    <property type="term" value="P:DNA replication, synthesis of primer"/>
    <property type="evidence" value="ECO:0007669"/>
    <property type="project" value="UniProtKB-KW"/>
</dbReference>
<dbReference type="GO" id="GO:0003677">
    <property type="term" value="F:DNA binding"/>
    <property type="evidence" value="ECO:0007669"/>
    <property type="project" value="UniProtKB-KW"/>
</dbReference>
<dbReference type="SUPFAM" id="SSF48024">
    <property type="entry name" value="N-terminal domain of DnaB helicase"/>
    <property type="match status" value="1"/>
</dbReference>
<keyword evidence="8" id="KW-0238">DNA-binding</keyword>
<comment type="similarity">
    <text evidence="1">Belongs to the helicase family. DnaB subfamily.</text>
</comment>
<dbReference type="PROSITE" id="PS51199">
    <property type="entry name" value="SF4_HELICASE"/>
    <property type="match status" value="1"/>
</dbReference>
<dbReference type="InterPro" id="IPR007693">
    <property type="entry name" value="DNA_helicase_DnaB-like_N"/>
</dbReference>
<dbReference type="Pfam" id="PF00772">
    <property type="entry name" value="DnaB"/>
    <property type="match status" value="1"/>
</dbReference>
<evidence type="ECO:0000256" key="5">
    <source>
        <dbReference type="ARBA" id="ARBA00022801"/>
    </source>
</evidence>
<dbReference type="AlphaFoldDB" id="A0A7W6J2N2"/>
<accession>A0A7W6J2N2</accession>
<evidence type="ECO:0000256" key="2">
    <source>
        <dbReference type="ARBA" id="ARBA00022515"/>
    </source>
</evidence>
<evidence type="ECO:0000256" key="7">
    <source>
        <dbReference type="ARBA" id="ARBA00022840"/>
    </source>
</evidence>
<dbReference type="SUPFAM" id="SSF52540">
    <property type="entry name" value="P-loop containing nucleoside triphosphate hydrolases"/>
    <property type="match status" value="1"/>
</dbReference>
<organism evidence="13 14">
    <name type="scientific">Gellertiella hungarica</name>
    <dbReference type="NCBI Taxonomy" id="1572859"/>
    <lineage>
        <taxon>Bacteria</taxon>
        <taxon>Pseudomonadati</taxon>
        <taxon>Pseudomonadota</taxon>
        <taxon>Alphaproteobacteria</taxon>
        <taxon>Hyphomicrobiales</taxon>
        <taxon>Rhizobiaceae</taxon>
        <taxon>Gellertiella</taxon>
    </lineage>
</organism>
<gene>
    <name evidence="13" type="ORF">GGR23_000820</name>
</gene>
<keyword evidence="9" id="KW-0413">Isomerase</keyword>
<evidence type="ECO:0000256" key="4">
    <source>
        <dbReference type="ARBA" id="ARBA00022741"/>
    </source>
</evidence>
<feature type="domain" description="SF4 helicase" evidence="12">
    <location>
        <begin position="185"/>
        <end position="476"/>
    </location>
</feature>
<comment type="catalytic activity">
    <reaction evidence="11">
        <text>ATP + H2O = ADP + phosphate + H(+)</text>
        <dbReference type="Rhea" id="RHEA:13065"/>
        <dbReference type="ChEBI" id="CHEBI:15377"/>
        <dbReference type="ChEBI" id="CHEBI:15378"/>
        <dbReference type="ChEBI" id="CHEBI:30616"/>
        <dbReference type="ChEBI" id="CHEBI:43474"/>
        <dbReference type="ChEBI" id="CHEBI:456216"/>
        <dbReference type="EC" id="5.6.2.3"/>
    </reaction>
</comment>